<dbReference type="Proteomes" id="UP000031671">
    <property type="component" value="Unassembled WGS sequence"/>
</dbReference>
<name>A0A0B8NZS7_9VIBR</name>
<reference evidence="1 2" key="2">
    <citation type="submission" date="2015-01" db="EMBL/GenBank/DDBJ databases">
        <authorList>
            <consortium name="NBRP consortium"/>
            <person name="Sawabe T."/>
            <person name="Meirelles P."/>
            <person name="Feng G."/>
            <person name="Sayaka M."/>
            <person name="Hattori M."/>
            <person name="Ohkuma M."/>
        </authorList>
    </citation>
    <scope>NUCLEOTIDE SEQUENCE [LARGE SCALE GENOMIC DNA]</scope>
    <source>
        <strain evidence="2">JCM 19231</strain>
    </source>
</reference>
<dbReference type="RefSeq" id="WP_261836461.1">
    <property type="nucleotide sequence ID" value="NZ_AP024882.1"/>
</dbReference>
<protein>
    <submittedName>
        <fullName evidence="1">Uncharacterized protein</fullName>
    </submittedName>
</protein>
<keyword evidence="2" id="KW-1185">Reference proteome</keyword>
<dbReference type="EMBL" id="BBRZ01000065">
    <property type="protein sequence ID" value="GAM57827.1"/>
    <property type="molecule type" value="Genomic_DNA"/>
</dbReference>
<accession>A0A0B8NZS7</accession>
<gene>
    <name evidence="1" type="ORF">JCM19231_3324</name>
</gene>
<dbReference type="AlphaFoldDB" id="A0A0B8NZS7"/>
<reference evidence="1 2" key="1">
    <citation type="submission" date="2015-01" db="EMBL/GenBank/DDBJ databases">
        <title>Vibrio sp. C1 JCM 19231 whole genome shotgun sequence.</title>
        <authorList>
            <person name="Sawabe T."/>
            <person name="Meirelles P."/>
            <person name="Feng G."/>
            <person name="Sayaka M."/>
            <person name="Hattori M."/>
            <person name="Ohkuma M."/>
        </authorList>
    </citation>
    <scope>NUCLEOTIDE SEQUENCE [LARGE SCALE GENOMIC DNA]</scope>
    <source>
        <strain evidence="2">JCM 19231</strain>
    </source>
</reference>
<organism evidence="1 2">
    <name type="scientific">Vibrio ishigakensis</name>
    <dbReference type="NCBI Taxonomy" id="1481914"/>
    <lineage>
        <taxon>Bacteria</taxon>
        <taxon>Pseudomonadati</taxon>
        <taxon>Pseudomonadota</taxon>
        <taxon>Gammaproteobacteria</taxon>
        <taxon>Vibrionales</taxon>
        <taxon>Vibrionaceae</taxon>
        <taxon>Vibrio</taxon>
    </lineage>
</organism>
<sequence>MKKVILLVLLASGVASASVFAAEIAKHHGMMDGNSMEQMIKDHPMMAKMHDMMAGKPCDELMSQTTPDTTTSEHG</sequence>
<evidence type="ECO:0000313" key="1">
    <source>
        <dbReference type="EMBL" id="GAM57827.1"/>
    </source>
</evidence>
<comment type="caution">
    <text evidence="1">The sequence shown here is derived from an EMBL/GenBank/DDBJ whole genome shotgun (WGS) entry which is preliminary data.</text>
</comment>
<proteinExistence type="predicted"/>
<evidence type="ECO:0000313" key="2">
    <source>
        <dbReference type="Proteomes" id="UP000031671"/>
    </source>
</evidence>